<protein>
    <submittedName>
        <fullName evidence="2">Uncharacterized protein</fullName>
    </submittedName>
</protein>
<proteinExistence type="predicted"/>
<feature type="region of interest" description="Disordered" evidence="1">
    <location>
        <begin position="1"/>
        <end position="51"/>
    </location>
</feature>
<sequence length="51" mass="5250">MGKAIGSTSKKLGSSTLKRSQKAAAGVYNKGIKSMSSSKKSSTSKRVKVSS</sequence>
<dbReference type="Proteomes" id="UP000255326">
    <property type="component" value="Unassembled WGS sequence"/>
</dbReference>
<feature type="compositionally biased region" description="Basic residues" evidence="1">
    <location>
        <begin position="42"/>
        <end position="51"/>
    </location>
</feature>
<keyword evidence="3" id="KW-1185">Reference proteome</keyword>
<organism evidence="2 3">
    <name type="scientific">Falsibacillus pallidus</name>
    <dbReference type="NCBI Taxonomy" id="493781"/>
    <lineage>
        <taxon>Bacteria</taxon>
        <taxon>Bacillati</taxon>
        <taxon>Bacillota</taxon>
        <taxon>Bacilli</taxon>
        <taxon>Bacillales</taxon>
        <taxon>Bacillaceae</taxon>
        <taxon>Falsibacillus</taxon>
    </lineage>
</organism>
<evidence type="ECO:0000313" key="3">
    <source>
        <dbReference type="Proteomes" id="UP000255326"/>
    </source>
</evidence>
<evidence type="ECO:0000313" key="2">
    <source>
        <dbReference type="EMBL" id="RDI44065.1"/>
    </source>
</evidence>
<comment type="caution">
    <text evidence="2">The sequence shown here is derived from an EMBL/GenBank/DDBJ whole genome shotgun (WGS) entry which is preliminary data.</text>
</comment>
<evidence type="ECO:0000256" key="1">
    <source>
        <dbReference type="SAM" id="MobiDB-lite"/>
    </source>
</evidence>
<accession>A0A370GK40</accession>
<dbReference type="RefSeq" id="WP_158538345.1">
    <property type="nucleotide sequence ID" value="NZ_QQAY01000003.1"/>
</dbReference>
<name>A0A370GK40_9BACI</name>
<gene>
    <name evidence="2" type="ORF">DFR59_103128</name>
</gene>
<feature type="compositionally biased region" description="Low complexity" evidence="1">
    <location>
        <begin position="1"/>
        <end position="18"/>
    </location>
</feature>
<dbReference type="EMBL" id="QQAY01000003">
    <property type="protein sequence ID" value="RDI44065.1"/>
    <property type="molecule type" value="Genomic_DNA"/>
</dbReference>
<dbReference type="AlphaFoldDB" id="A0A370GK40"/>
<reference evidence="2 3" key="1">
    <citation type="submission" date="2018-07" db="EMBL/GenBank/DDBJ databases">
        <title>Genomic Encyclopedia of Type Strains, Phase IV (KMG-IV): sequencing the most valuable type-strain genomes for metagenomic binning, comparative biology and taxonomic classification.</title>
        <authorList>
            <person name="Goeker M."/>
        </authorList>
    </citation>
    <scope>NUCLEOTIDE SEQUENCE [LARGE SCALE GENOMIC DNA]</scope>
    <source>
        <strain evidence="2 3">DSM 25281</strain>
    </source>
</reference>